<gene>
    <name evidence="8" type="ORF">HYPBUDRAFT_165101</name>
</gene>
<dbReference type="AlphaFoldDB" id="A0A1E4RM44"/>
<dbReference type="InterPro" id="IPR044640">
    <property type="entry name" value="RU2A"/>
</dbReference>
<dbReference type="PANTHER" id="PTHR10552">
    <property type="entry name" value="U2 SMALL NUCLEAR RIBONUCLEOPROTEIN A"/>
    <property type="match status" value="1"/>
</dbReference>
<keyword evidence="4" id="KW-0539">Nucleus</keyword>
<evidence type="ECO:0000256" key="1">
    <source>
        <dbReference type="ARBA" id="ARBA00004123"/>
    </source>
</evidence>
<evidence type="ECO:0000256" key="6">
    <source>
        <dbReference type="ARBA" id="ARBA00024238"/>
    </source>
</evidence>
<dbReference type="SUPFAM" id="SSF52058">
    <property type="entry name" value="L domain-like"/>
    <property type="match status" value="1"/>
</dbReference>
<dbReference type="RefSeq" id="XP_020077386.1">
    <property type="nucleotide sequence ID" value="XM_020222689.1"/>
</dbReference>
<evidence type="ECO:0000256" key="5">
    <source>
        <dbReference type="ARBA" id="ARBA00024196"/>
    </source>
</evidence>
<protein>
    <recommendedName>
        <fullName evidence="6">U2 small nuclear ribonucleoprotein A'</fullName>
    </recommendedName>
</protein>
<dbReference type="EMBL" id="KV454539">
    <property type="protein sequence ID" value="ODV68319.1"/>
    <property type="molecule type" value="Genomic_DNA"/>
</dbReference>
<comment type="similarity">
    <text evidence="5">Belongs to the U2 small nuclear ribonucleoprotein A family.</text>
</comment>
<dbReference type="SMART" id="SM00446">
    <property type="entry name" value="LRRcap"/>
    <property type="match status" value="1"/>
</dbReference>
<dbReference type="GO" id="GO:0030620">
    <property type="term" value="F:U2 snRNA binding"/>
    <property type="evidence" value="ECO:0007669"/>
    <property type="project" value="InterPro"/>
</dbReference>
<proteinExistence type="inferred from homology"/>
<dbReference type="STRING" id="984485.A0A1E4RM44"/>
<organism evidence="8 9">
    <name type="scientific">Hyphopichia burtonii NRRL Y-1933</name>
    <dbReference type="NCBI Taxonomy" id="984485"/>
    <lineage>
        <taxon>Eukaryota</taxon>
        <taxon>Fungi</taxon>
        <taxon>Dikarya</taxon>
        <taxon>Ascomycota</taxon>
        <taxon>Saccharomycotina</taxon>
        <taxon>Pichiomycetes</taxon>
        <taxon>Debaryomycetaceae</taxon>
        <taxon>Hyphopichia</taxon>
    </lineage>
</organism>
<evidence type="ECO:0000313" key="9">
    <source>
        <dbReference type="Proteomes" id="UP000095085"/>
    </source>
</evidence>
<evidence type="ECO:0000256" key="2">
    <source>
        <dbReference type="ARBA" id="ARBA00022614"/>
    </source>
</evidence>
<keyword evidence="9" id="KW-1185">Reference proteome</keyword>
<reference evidence="9" key="1">
    <citation type="submission" date="2016-05" db="EMBL/GenBank/DDBJ databases">
        <title>Comparative genomics of biotechnologically important yeasts.</title>
        <authorList>
            <consortium name="DOE Joint Genome Institute"/>
            <person name="Riley R."/>
            <person name="Haridas S."/>
            <person name="Wolfe K.H."/>
            <person name="Lopes M.R."/>
            <person name="Hittinger C.T."/>
            <person name="Goker M."/>
            <person name="Salamov A."/>
            <person name="Wisecaver J."/>
            <person name="Long T.M."/>
            <person name="Aerts A.L."/>
            <person name="Barry K."/>
            <person name="Choi C."/>
            <person name="Clum A."/>
            <person name="Coughlan A.Y."/>
            <person name="Deshpande S."/>
            <person name="Douglass A.P."/>
            <person name="Hanson S.J."/>
            <person name="Klenk H.-P."/>
            <person name="Labutti K."/>
            <person name="Lapidus A."/>
            <person name="Lindquist E."/>
            <person name="Lipzen A."/>
            <person name="Meier-Kolthoff J.P."/>
            <person name="Ohm R.A."/>
            <person name="Otillar R.P."/>
            <person name="Pangilinan J."/>
            <person name="Peng Y."/>
            <person name="Rokas A."/>
            <person name="Rosa C.A."/>
            <person name="Scheuner C."/>
            <person name="Sibirny A.A."/>
            <person name="Slot J.C."/>
            <person name="Stielow J.B."/>
            <person name="Sun H."/>
            <person name="Kurtzman C.P."/>
            <person name="Blackwell M."/>
            <person name="Grigoriev I.V."/>
            <person name="Jeffries T.W."/>
        </authorList>
    </citation>
    <scope>NUCLEOTIDE SEQUENCE [LARGE SCALE GENOMIC DNA]</scope>
    <source>
        <strain evidence="9">NRRL Y-1933</strain>
    </source>
</reference>
<evidence type="ECO:0000256" key="3">
    <source>
        <dbReference type="ARBA" id="ARBA00022737"/>
    </source>
</evidence>
<dbReference type="Proteomes" id="UP000095085">
    <property type="component" value="Unassembled WGS sequence"/>
</dbReference>
<keyword evidence="2" id="KW-0433">Leucine-rich repeat</keyword>
<dbReference type="GO" id="GO:0000398">
    <property type="term" value="P:mRNA splicing, via spliceosome"/>
    <property type="evidence" value="ECO:0007669"/>
    <property type="project" value="InterPro"/>
</dbReference>
<dbReference type="PANTHER" id="PTHR10552:SF6">
    <property type="entry name" value="U2 SMALL NUCLEAR RIBONUCLEOPROTEIN A"/>
    <property type="match status" value="1"/>
</dbReference>
<sequence length="234" mass="26296">MRLTAQVIQDAPTIINPEGQLTIQLRNLKIPYLENLGITNDKFEVIDFTNNDLIELGNIPPSFKKLGTLLLANNNITVINSFGSNDLVNLSSISLINNNVQSFADIKHLQNLKSLDNLALLNNPITSHEHYRLFVIWLLPSLKVLDFAKVKLRERKQVADLFGDSFTHPTSLAKSLLGIASNNLLITSKEERQLDSTVKKLTEDDRIKLLHDLESADSIDEIERIESALKNGYI</sequence>
<name>A0A1E4RM44_9ASCO</name>
<dbReference type="InterPro" id="IPR003603">
    <property type="entry name" value="U2A'_phosphoprotein32A_C"/>
</dbReference>
<evidence type="ECO:0000313" key="8">
    <source>
        <dbReference type="EMBL" id="ODV68319.1"/>
    </source>
</evidence>
<comment type="subcellular location">
    <subcellularLocation>
        <location evidence="1">Nucleus</location>
    </subcellularLocation>
</comment>
<evidence type="ECO:0000256" key="4">
    <source>
        <dbReference type="ARBA" id="ARBA00023242"/>
    </source>
</evidence>
<dbReference type="Gene3D" id="3.80.10.10">
    <property type="entry name" value="Ribonuclease Inhibitor"/>
    <property type="match status" value="1"/>
</dbReference>
<evidence type="ECO:0000259" key="7">
    <source>
        <dbReference type="SMART" id="SM00446"/>
    </source>
</evidence>
<dbReference type="GeneID" id="30997238"/>
<dbReference type="GO" id="GO:0005686">
    <property type="term" value="C:U2 snRNP"/>
    <property type="evidence" value="ECO:0007669"/>
    <property type="project" value="EnsemblFungi"/>
</dbReference>
<accession>A0A1E4RM44</accession>
<dbReference type="OrthoDB" id="433501at2759"/>
<dbReference type="Pfam" id="PF14580">
    <property type="entry name" value="LRR_9"/>
    <property type="match status" value="1"/>
</dbReference>
<keyword evidence="3" id="KW-0677">Repeat</keyword>
<dbReference type="InterPro" id="IPR032675">
    <property type="entry name" value="LRR_dom_sf"/>
</dbReference>
<dbReference type="GO" id="GO:0071014">
    <property type="term" value="C:post-mRNA release spliceosomal complex"/>
    <property type="evidence" value="ECO:0007669"/>
    <property type="project" value="EnsemblFungi"/>
</dbReference>
<feature type="domain" description="U2A'/phosphoprotein 32 family A C-terminal" evidence="7">
    <location>
        <begin position="128"/>
        <end position="146"/>
    </location>
</feature>